<feature type="domain" description="HTH merR-type" evidence="2">
    <location>
        <begin position="3"/>
        <end position="72"/>
    </location>
</feature>
<dbReference type="InterPro" id="IPR009061">
    <property type="entry name" value="DNA-bd_dom_put_sf"/>
</dbReference>
<accession>A0A8J6IUC9</accession>
<organism evidence="3 4">
    <name type="scientific">Neptunicella marina</name>
    <dbReference type="NCBI Taxonomy" id="2125989"/>
    <lineage>
        <taxon>Bacteria</taxon>
        <taxon>Pseudomonadati</taxon>
        <taxon>Pseudomonadota</taxon>
        <taxon>Gammaproteobacteria</taxon>
        <taxon>Alteromonadales</taxon>
        <taxon>Alteromonadaceae</taxon>
        <taxon>Neptunicella</taxon>
    </lineage>
</organism>
<name>A0A8J6IUC9_9ALTE</name>
<sequence>MQSLQIGELAKQAGISVDTLRFYESKGLVKASERSEGGYRLYSQADSERLNFILQAKKVGFSLKEIQQLLTLDAHKDQHTCNEVKQVTGQKIEEIEQKIHDLVVIKQALQHLHQACCGGPESAENCTILQSLQQTKEASTCNG</sequence>
<dbReference type="Gene3D" id="1.10.1660.10">
    <property type="match status" value="1"/>
</dbReference>
<dbReference type="GO" id="GO:0003677">
    <property type="term" value="F:DNA binding"/>
    <property type="evidence" value="ECO:0007669"/>
    <property type="project" value="UniProtKB-KW"/>
</dbReference>
<dbReference type="InterPro" id="IPR047057">
    <property type="entry name" value="MerR_fam"/>
</dbReference>
<evidence type="ECO:0000256" key="1">
    <source>
        <dbReference type="ARBA" id="ARBA00023125"/>
    </source>
</evidence>
<dbReference type="PRINTS" id="PR00040">
    <property type="entry name" value="HTHMERR"/>
</dbReference>
<dbReference type="Pfam" id="PF13411">
    <property type="entry name" value="MerR_1"/>
    <property type="match status" value="1"/>
</dbReference>
<proteinExistence type="predicted"/>
<dbReference type="EMBL" id="JACNEP010000006">
    <property type="protein sequence ID" value="MBC3765957.1"/>
    <property type="molecule type" value="Genomic_DNA"/>
</dbReference>
<protein>
    <submittedName>
        <fullName evidence="3">Zn(2+)-responsive transcriptional regulator</fullName>
    </submittedName>
</protein>
<dbReference type="PANTHER" id="PTHR30204:SF92">
    <property type="entry name" value="HTH-TYPE TRANSCRIPTIONAL REGULATOR ZNTR"/>
    <property type="match status" value="1"/>
</dbReference>
<dbReference type="PROSITE" id="PS50937">
    <property type="entry name" value="HTH_MERR_2"/>
    <property type="match status" value="1"/>
</dbReference>
<dbReference type="SMART" id="SM00422">
    <property type="entry name" value="HTH_MERR"/>
    <property type="match status" value="1"/>
</dbReference>
<gene>
    <name evidence="3" type="primary">zntR</name>
    <name evidence="3" type="ORF">H8B19_08710</name>
</gene>
<evidence type="ECO:0000313" key="4">
    <source>
        <dbReference type="Proteomes" id="UP000601768"/>
    </source>
</evidence>
<dbReference type="CDD" id="cd04770">
    <property type="entry name" value="HTH_HMRTR"/>
    <property type="match status" value="1"/>
</dbReference>
<reference evidence="3" key="2">
    <citation type="submission" date="2020-08" db="EMBL/GenBank/DDBJ databases">
        <authorList>
            <person name="Lai Q."/>
        </authorList>
    </citation>
    <scope>NUCLEOTIDE SEQUENCE</scope>
    <source>
        <strain evidence="3">S27-2</strain>
    </source>
</reference>
<evidence type="ECO:0000313" key="3">
    <source>
        <dbReference type="EMBL" id="MBC3765957.1"/>
    </source>
</evidence>
<dbReference type="GO" id="GO:0003700">
    <property type="term" value="F:DNA-binding transcription factor activity"/>
    <property type="evidence" value="ECO:0007669"/>
    <property type="project" value="InterPro"/>
</dbReference>
<dbReference type="NCBIfam" id="NF007069">
    <property type="entry name" value="PRK09514.1"/>
    <property type="match status" value="1"/>
</dbReference>
<comment type="caution">
    <text evidence="3">The sequence shown here is derived from an EMBL/GenBank/DDBJ whole genome shotgun (WGS) entry which is preliminary data.</text>
</comment>
<evidence type="ECO:0000259" key="2">
    <source>
        <dbReference type="PROSITE" id="PS50937"/>
    </source>
</evidence>
<dbReference type="PROSITE" id="PS00552">
    <property type="entry name" value="HTH_MERR_1"/>
    <property type="match status" value="1"/>
</dbReference>
<reference evidence="3" key="1">
    <citation type="journal article" date="2018" name="Int. J. Syst. Evol. Microbiol.">
        <title>Neptunicella marina gen. nov., sp. nov., isolated from surface seawater.</title>
        <authorList>
            <person name="Liu X."/>
            <person name="Lai Q."/>
            <person name="Du Y."/>
            <person name="Zhang X."/>
            <person name="Liu Z."/>
            <person name="Sun F."/>
            <person name="Shao Z."/>
        </authorList>
    </citation>
    <scope>NUCLEOTIDE SEQUENCE</scope>
    <source>
        <strain evidence="3">S27-2</strain>
    </source>
</reference>
<dbReference type="AlphaFoldDB" id="A0A8J6IUC9"/>
<dbReference type="SUPFAM" id="SSF46955">
    <property type="entry name" value="Putative DNA-binding domain"/>
    <property type="match status" value="1"/>
</dbReference>
<dbReference type="Proteomes" id="UP000601768">
    <property type="component" value="Unassembled WGS sequence"/>
</dbReference>
<dbReference type="InterPro" id="IPR000551">
    <property type="entry name" value="MerR-type_HTH_dom"/>
</dbReference>
<dbReference type="PANTHER" id="PTHR30204">
    <property type="entry name" value="REDOX-CYCLING DRUG-SENSING TRANSCRIPTIONAL ACTIVATOR SOXR"/>
    <property type="match status" value="1"/>
</dbReference>
<keyword evidence="1" id="KW-0238">DNA-binding</keyword>
<keyword evidence="4" id="KW-1185">Reference proteome</keyword>